<name>E3QW55_COLGM</name>
<reference evidence="2" key="1">
    <citation type="journal article" date="2012" name="Nat. Genet.">
        <title>Lifestyle transitions in plant pathogenic Colletotrichum fungi deciphered by genome and transcriptome analyses.</title>
        <authorList>
            <person name="O'Connell R.J."/>
            <person name="Thon M.R."/>
            <person name="Hacquard S."/>
            <person name="Amyotte S.G."/>
            <person name="Kleemann J."/>
            <person name="Torres M.F."/>
            <person name="Damm U."/>
            <person name="Buiate E.A."/>
            <person name="Epstein L."/>
            <person name="Alkan N."/>
            <person name="Altmueller J."/>
            <person name="Alvarado-Balderrama L."/>
            <person name="Bauser C.A."/>
            <person name="Becker C."/>
            <person name="Birren B.W."/>
            <person name="Chen Z."/>
            <person name="Choi J."/>
            <person name="Crouch J.A."/>
            <person name="Duvick J.P."/>
            <person name="Farman M.A."/>
            <person name="Gan P."/>
            <person name="Heiman D."/>
            <person name="Henrissat B."/>
            <person name="Howard R.J."/>
            <person name="Kabbage M."/>
            <person name="Koch C."/>
            <person name="Kracher B."/>
            <person name="Kubo Y."/>
            <person name="Law A.D."/>
            <person name="Lebrun M.-H."/>
            <person name="Lee Y.-H."/>
            <person name="Miyara I."/>
            <person name="Moore N."/>
            <person name="Neumann U."/>
            <person name="Nordstroem K."/>
            <person name="Panaccione D.G."/>
            <person name="Panstruga R."/>
            <person name="Place M."/>
            <person name="Proctor R.H."/>
            <person name="Prusky D."/>
            <person name="Rech G."/>
            <person name="Reinhardt R."/>
            <person name="Rollins J.A."/>
            <person name="Rounsley S."/>
            <person name="Schardl C.L."/>
            <person name="Schwartz D.C."/>
            <person name="Shenoy N."/>
            <person name="Shirasu K."/>
            <person name="Sikhakolli U.R."/>
            <person name="Stueber K."/>
            <person name="Sukno S.A."/>
            <person name="Sweigard J.A."/>
            <person name="Takano Y."/>
            <person name="Takahara H."/>
            <person name="Trail F."/>
            <person name="van der Does H.C."/>
            <person name="Voll L.M."/>
            <person name="Will I."/>
            <person name="Young S."/>
            <person name="Zeng Q."/>
            <person name="Zhang J."/>
            <person name="Zhou S."/>
            <person name="Dickman M.B."/>
            <person name="Schulze-Lefert P."/>
            <person name="Ver Loren van Themaat E."/>
            <person name="Ma L.-J."/>
            <person name="Vaillancourt L.J."/>
        </authorList>
    </citation>
    <scope>NUCLEOTIDE SEQUENCE [LARGE SCALE GENOMIC DNA]</scope>
    <source>
        <strain evidence="2">M1.001 / M2 / FGSC 10212</strain>
    </source>
</reference>
<organism evidence="2">
    <name type="scientific">Colletotrichum graminicola (strain M1.001 / M2 / FGSC 10212)</name>
    <name type="common">Maize anthracnose fungus</name>
    <name type="synonym">Glomerella graminicola</name>
    <dbReference type="NCBI Taxonomy" id="645133"/>
    <lineage>
        <taxon>Eukaryota</taxon>
        <taxon>Fungi</taxon>
        <taxon>Dikarya</taxon>
        <taxon>Ascomycota</taxon>
        <taxon>Pezizomycotina</taxon>
        <taxon>Sordariomycetes</taxon>
        <taxon>Hypocreomycetidae</taxon>
        <taxon>Glomerellales</taxon>
        <taxon>Glomerellaceae</taxon>
        <taxon>Colletotrichum</taxon>
        <taxon>Colletotrichum graminicola species complex</taxon>
    </lineage>
</organism>
<evidence type="ECO:0000313" key="1">
    <source>
        <dbReference type="EMBL" id="EFQ35089.1"/>
    </source>
</evidence>
<keyword evidence="2" id="KW-1185">Reference proteome</keyword>
<sequence>MPEPAAEKPILNNAFPLWVLPPASGPGYPSEAFVQAGNDPWPLITTYEQRPTTPLMRFSRHFLTWALGYAVTETKASDSATIFWSGMRTSMMQKDSARPG</sequence>
<dbReference type="AlphaFoldDB" id="E3QW55"/>
<accession>E3QW55</accession>
<protein>
    <submittedName>
        <fullName evidence="1">Uncharacterized protein</fullName>
    </submittedName>
</protein>
<evidence type="ECO:0000313" key="2">
    <source>
        <dbReference type="Proteomes" id="UP000008782"/>
    </source>
</evidence>
<dbReference type="EMBL" id="GG697388">
    <property type="protein sequence ID" value="EFQ35089.1"/>
    <property type="molecule type" value="Genomic_DNA"/>
</dbReference>
<dbReference type="VEuPathDB" id="FungiDB:GLRG_10233"/>
<dbReference type="RefSeq" id="XP_008099109.1">
    <property type="nucleotide sequence ID" value="XM_008100918.1"/>
</dbReference>
<dbReference type="Proteomes" id="UP000008782">
    <property type="component" value="Unassembled WGS sequence"/>
</dbReference>
<proteinExistence type="predicted"/>
<gene>
    <name evidence="1" type="ORF">GLRG_10233</name>
</gene>
<dbReference type="HOGENOM" id="CLU_2305886_0_0_1"/>
<dbReference type="GeneID" id="24415598"/>